<dbReference type="InterPro" id="IPR000375">
    <property type="entry name" value="Dynamin_stalk"/>
</dbReference>
<feature type="region of interest" description="Disordered" evidence="3">
    <location>
        <begin position="533"/>
        <end position="578"/>
    </location>
</feature>
<dbReference type="InterPro" id="IPR003130">
    <property type="entry name" value="GED"/>
</dbReference>
<evidence type="ECO:0000313" key="6">
    <source>
        <dbReference type="EMBL" id="KAH9291961.1"/>
    </source>
</evidence>
<dbReference type="PANTHER" id="PTHR11566:SF173">
    <property type="entry name" value="DYNAMIN-RELATED PROTEIN 4C"/>
    <property type="match status" value="1"/>
</dbReference>
<dbReference type="InterPro" id="IPR020850">
    <property type="entry name" value="GED_dom"/>
</dbReference>
<dbReference type="Pfam" id="PF00350">
    <property type="entry name" value="Dynamin_N"/>
    <property type="match status" value="1"/>
</dbReference>
<feature type="compositionally biased region" description="Polar residues" evidence="3">
    <location>
        <begin position="610"/>
        <end position="626"/>
    </location>
</feature>
<dbReference type="PROSITE" id="PS51718">
    <property type="entry name" value="G_DYNAMIN_2"/>
    <property type="match status" value="1"/>
</dbReference>
<keyword evidence="2" id="KW-0342">GTP-binding</keyword>
<dbReference type="AlphaFoldDB" id="A0AA38C3A3"/>
<dbReference type="PANTHER" id="PTHR11566">
    <property type="entry name" value="DYNAMIN"/>
    <property type="match status" value="1"/>
</dbReference>
<feature type="region of interest" description="Disordered" evidence="3">
    <location>
        <begin position="610"/>
        <end position="633"/>
    </location>
</feature>
<keyword evidence="7" id="KW-1185">Reference proteome</keyword>
<keyword evidence="1" id="KW-0547">Nucleotide-binding</keyword>
<dbReference type="OMA" id="VANIIDC"/>
<evidence type="ECO:0000256" key="1">
    <source>
        <dbReference type="ARBA" id="ARBA00022741"/>
    </source>
</evidence>
<dbReference type="GO" id="GO:0003924">
    <property type="term" value="F:GTPase activity"/>
    <property type="evidence" value="ECO:0007669"/>
    <property type="project" value="InterPro"/>
</dbReference>
<name>A0AA38C3A3_TAXCH</name>
<dbReference type="InterPro" id="IPR045063">
    <property type="entry name" value="Dynamin_N"/>
</dbReference>
<dbReference type="GO" id="GO:0005737">
    <property type="term" value="C:cytoplasm"/>
    <property type="evidence" value="ECO:0007669"/>
    <property type="project" value="TreeGrafter"/>
</dbReference>
<sequence>MDKAEEIPSSLSLSYSEGIRPLLDVVDKLQNLNVMNEGIQLPYIVVVGDQSSGKSSVLECLTGISLPRGVGICTRVPLIMRLQNSSEQDSEIVVEYNDTVEHIIESQITERIDSITKEIAGTNKGISHVPIRLNVKKMNAPDLTLVDLPGIARVSLNGNPDDHELISKIVMEYISPADSIILNVLSATVNFRTCESIRMSQRVDVHGERTLGVVTKVDIAPEGLLEKVALDDVNTGLGYVCVRNRVGDECNEEAREAEAELFRSHTQLNKFDEAMVGIPMLARRLMQIQTKRISKCFPDIVKNIEDTLSQRQSELSSLPQQVSNPMEAMVVFLRLMNGVKDCLNRLLIEGDFSEFSEETEMHCTARLKEMFDGFYNELVHMSVEDKNAFLVEETKRLEESKGAGLSNFLSRSIFKKRIDEVLKTGLSLTANVWDYVEKVVLRVLDLKFRSYPRLETATKKDFQLLVSKRREQCIHHVNQVAEMEKSLDFTLNPVYMETWTDLLKQKDQFMQELSKTAEEPVTAPQFNIQTSQPVTQQKSPFGVSTAPAKPVTQQKSSSLFKSTSGISTTPAKPVTQQELPSPLESLFHISTMPVKPVTQQKLSSLFESTSGISTTPAKPVTQQTLPSPFESPFGISTTPAKPVTQQKTPLPFEQTFGLSSFSFSATPAEPITRPKSPKGFTAKPAAVFSGTWMKKTVNIKGFGEVDVEEVMKMPKEHLEVAFEMKARVVSYWKVVVQRVGDGIPMYLQFVYQNLVRNDIDEEIMKKVAGPKSNSMEKLLEENSMISRKRRSLKRSIDSLGEAQCKILEIMDQIAEI</sequence>
<gene>
    <name evidence="6" type="ORF">KI387_042849</name>
</gene>
<dbReference type="PROSITE" id="PS51388">
    <property type="entry name" value="GED"/>
    <property type="match status" value="1"/>
</dbReference>
<dbReference type="SMART" id="SM00302">
    <property type="entry name" value="GED"/>
    <property type="match status" value="1"/>
</dbReference>
<dbReference type="EMBL" id="JAHRHJ020003315">
    <property type="protein sequence ID" value="KAH9291961.1"/>
    <property type="molecule type" value="Genomic_DNA"/>
</dbReference>
<dbReference type="SUPFAM" id="SSF52540">
    <property type="entry name" value="P-loop containing nucleoside triphosphate hydrolases"/>
    <property type="match status" value="1"/>
</dbReference>
<dbReference type="InterPro" id="IPR030381">
    <property type="entry name" value="G_DYNAMIN_dom"/>
</dbReference>
<feature type="domain" description="Dynamin-type G" evidence="5">
    <location>
        <begin position="38"/>
        <end position="298"/>
    </location>
</feature>
<evidence type="ECO:0000259" key="5">
    <source>
        <dbReference type="PROSITE" id="PS51718"/>
    </source>
</evidence>
<dbReference type="GO" id="GO:0008017">
    <property type="term" value="F:microtubule binding"/>
    <property type="evidence" value="ECO:0007669"/>
    <property type="project" value="TreeGrafter"/>
</dbReference>
<reference evidence="6 7" key="1">
    <citation type="journal article" date="2021" name="Nat. Plants">
        <title>The Taxus genome provides insights into paclitaxel biosynthesis.</title>
        <authorList>
            <person name="Xiong X."/>
            <person name="Gou J."/>
            <person name="Liao Q."/>
            <person name="Li Y."/>
            <person name="Zhou Q."/>
            <person name="Bi G."/>
            <person name="Li C."/>
            <person name="Du R."/>
            <person name="Wang X."/>
            <person name="Sun T."/>
            <person name="Guo L."/>
            <person name="Liang H."/>
            <person name="Lu P."/>
            <person name="Wu Y."/>
            <person name="Zhang Z."/>
            <person name="Ro D.K."/>
            <person name="Shang Y."/>
            <person name="Huang S."/>
            <person name="Yan J."/>
        </authorList>
    </citation>
    <scope>NUCLEOTIDE SEQUENCE [LARGE SCALE GENOMIC DNA]</scope>
    <source>
        <strain evidence="6">Ta-2019</strain>
    </source>
</reference>
<accession>A0AA38C3A3</accession>
<dbReference type="Pfam" id="PF02212">
    <property type="entry name" value="GED"/>
    <property type="match status" value="1"/>
</dbReference>
<dbReference type="GO" id="GO:0016020">
    <property type="term" value="C:membrane"/>
    <property type="evidence" value="ECO:0007669"/>
    <property type="project" value="TreeGrafter"/>
</dbReference>
<evidence type="ECO:0000313" key="7">
    <source>
        <dbReference type="Proteomes" id="UP000824469"/>
    </source>
</evidence>
<dbReference type="Pfam" id="PF01031">
    <property type="entry name" value="Dynamin_M"/>
    <property type="match status" value="1"/>
</dbReference>
<dbReference type="CDD" id="cd08771">
    <property type="entry name" value="DLP_1"/>
    <property type="match status" value="1"/>
</dbReference>
<dbReference type="GO" id="GO:0005874">
    <property type="term" value="C:microtubule"/>
    <property type="evidence" value="ECO:0007669"/>
    <property type="project" value="TreeGrafter"/>
</dbReference>
<evidence type="ECO:0000256" key="3">
    <source>
        <dbReference type="SAM" id="MobiDB-lite"/>
    </source>
</evidence>
<comment type="caution">
    <text evidence="6">The sequence shown here is derived from an EMBL/GenBank/DDBJ whole genome shotgun (WGS) entry which is preliminary data.</text>
</comment>
<dbReference type="InterPro" id="IPR027417">
    <property type="entry name" value="P-loop_NTPase"/>
</dbReference>
<feature type="compositionally biased region" description="Polar residues" evidence="3">
    <location>
        <begin position="551"/>
        <end position="578"/>
    </location>
</feature>
<dbReference type="SMART" id="SM00053">
    <property type="entry name" value="DYNc"/>
    <property type="match status" value="1"/>
</dbReference>
<dbReference type="Proteomes" id="UP000824469">
    <property type="component" value="Unassembled WGS sequence"/>
</dbReference>
<dbReference type="Gene3D" id="3.40.50.300">
    <property type="entry name" value="P-loop containing nucleotide triphosphate hydrolases"/>
    <property type="match status" value="1"/>
</dbReference>
<protein>
    <submittedName>
        <fullName evidence="6">Uncharacterized protein</fullName>
    </submittedName>
</protein>
<dbReference type="Gene3D" id="1.20.120.1240">
    <property type="entry name" value="Dynamin, middle domain"/>
    <property type="match status" value="2"/>
</dbReference>
<evidence type="ECO:0000259" key="4">
    <source>
        <dbReference type="PROSITE" id="PS51388"/>
    </source>
</evidence>
<proteinExistence type="predicted"/>
<evidence type="ECO:0000256" key="2">
    <source>
        <dbReference type="ARBA" id="ARBA00023134"/>
    </source>
</evidence>
<dbReference type="PRINTS" id="PR00195">
    <property type="entry name" value="DYNAMIN"/>
</dbReference>
<dbReference type="InterPro" id="IPR001401">
    <property type="entry name" value="Dynamin_GTPase"/>
</dbReference>
<organism evidence="6 7">
    <name type="scientific">Taxus chinensis</name>
    <name type="common">Chinese yew</name>
    <name type="synonym">Taxus wallichiana var. chinensis</name>
    <dbReference type="NCBI Taxonomy" id="29808"/>
    <lineage>
        <taxon>Eukaryota</taxon>
        <taxon>Viridiplantae</taxon>
        <taxon>Streptophyta</taxon>
        <taxon>Embryophyta</taxon>
        <taxon>Tracheophyta</taxon>
        <taxon>Spermatophyta</taxon>
        <taxon>Pinopsida</taxon>
        <taxon>Pinidae</taxon>
        <taxon>Conifers II</taxon>
        <taxon>Cupressales</taxon>
        <taxon>Taxaceae</taxon>
        <taxon>Taxus</taxon>
    </lineage>
</organism>
<feature type="domain" description="GED" evidence="4">
    <location>
        <begin position="721"/>
        <end position="814"/>
    </location>
</feature>
<dbReference type="InterPro" id="IPR022812">
    <property type="entry name" value="Dynamin"/>
</dbReference>
<dbReference type="GO" id="GO:0005525">
    <property type="term" value="F:GTP binding"/>
    <property type="evidence" value="ECO:0007669"/>
    <property type="project" value="InterPro"/>
</dbReference>